<evidence type="ECO:0000259" key="2">
    <source>
        <dbReference type="Pfam" id="PF14432"/>
    </source>
</evidence>
<proteinExistence type="inferred from homology"/>
<evidence type="ECO:0000313" key="3">
    <source>
        <dbReference type="EMBL" id="CAL1372879.1"/>
    </source>
</evidence>
<sequence>MNINVKFRPSDLIKRRGWSRDRHGVKLAICLGLFSTAVGKPVVVRQNMRICEDCHRFAKKISRACNREIAKSSTISMVAFVLAGITGKEFMKVRYGLYSLCRISL</sequence>
<protein>
    <recommendedName>
        <fullName evidence="2">DYW domain-containing protein</fullName>
    </recommendedName>
</protein>
<dbReference type="GO" id="GO:0008270">
    <property type="term" value="F:zinc ion binding"/>
    <property type="evidence" value="ECO:0007669"/>
    <property type="project" value="InterPro"/>
</dbReference>
<evidence type="ECO:0000256" key="1">
    <source>
        <dbReference type="ARBA" id="ARBA00006643"/>
    </source>
</evidence>
<comment type="similarity">
    <text evidence="1">Belongs to the PPR family. PCMP-H subfamily.</text>
</comment>
<reference evidence="3 4" key="1">
    <citation type="submission" date="2024-04" db="EMBL/GenBank/DDBJ databases">
        <authorList>
            <person name="Fracassetti M."/>
        </authorList>
    </citation>
    <scope>NUCLEOTIDE SEQUENCE [LARGE SCALE GENOMIC DNA]</scope>
</reference>
<dbReference type="Proteomes" id="UP001497516">
    <property type="component" value="Chromosome 2"/>
</dbReference>
<name>A0AAV2DG59_9ROSI</name>
<accession>A0AAV2DG59</accession>
<dbReference type="Pfam" id="PF14432">
    <property type="entry name" value="DYW_deaminase"/>
    <property type="match status" value="1"/>
</dbReference>
<feature type="domain" description="DYW" evidence="2">
    <location>
        <begin position="22"/>
        <end position="70"/>
    </location>
</feature>
<dbReference type="EMBL" id="OZ034815">
    <property type="protein sequence ID" value="CAL1372879.1"/>
    <property type="molecule type" value="Genomic_DNA"/>
</dbReference>
<gene>
    <name evidence="3" type="ORF">LTRI10_LOCUS14847</name>
</gene>
<keyword evidence="4" id="KW-1185">Reference proteome</keyword>
<evidence type="ECO:0000313" key="4">
    <source>
        <dbReference type="Proteomes" id="UP001497516"/>
    </source>
</evidence>
<organism evidence="3 4">
    <name type="scientific">Linum trigynum</name>
    <dbReference type="NCBI Taxonomy" id="586398"/>
    <lineage>
        <taxon>Eukaryota</taxon>
        <taxon>Viridiplantae</taxon>
        <taxon>Streptophyta</taxon>
        <taxon>Embryophyta</taxon>
        <taxon>Tracheophyta</taxon>
        <taxon>Spermatophyta</taxon>
        <taxon>Magnoliopsida</taxon>
        <taxon>eudicotyledons</taxon>
        <taxon>Gunneridae</taxon>
        <taxon>Pentapetalae</taxon>
        <taxon>rosids</taxon>
        <taxon>fabids</taxon>
        <taxon>Malpighiales</taxon>
        <taxon>Linaceae</taxon>
        <taxon>Linum</taxon>
    </lineage>
</organism>
<dbReference type="InterPro" id="IPR032867">
    <property type="entry name" value="DYW_dom"/>
</dbReference>
<dbReference type="AlphaFoldDB" id="A0AAV2DG59"/>